<dbReference type="RefSeq" id="WP_109925760.1">
    <property type="nucleotide sequence ID" value="NZ_QGNZ01000002.1"/>
</dbReference>
<dbReference type="EMBL" id="QGNZ01000002">
    <property type="protein sequence ID" value="PWS27999.1"/>
    <property type="molecule type" value="Genomic_DNA"/>
</dbReference>
<dbReference type="SUPFAM" id="SSF47413">
    <property type="entry name" value="lambda repressor-like DNA-binding domains"/>
    <property type="match status" value="1"/>
</dbReference>
<evidence type="ECO:0000313" key="1">
    <source>
        <dbReference type="EMBL" id="PWS27999.1"/>
    </source>
</evidence>
<comment type="caution">
    <text evidence="1">The sequence shown here is derived from an EMBL/GenBank/DDBJ whole genome shotgun (WGS) entry which is preliminary data.</text>
</comment>
<dbReference type="Proteomes" id="UP000245379">
    <property type="component" value="Unassembled WGS sequence"/>
</dbReference>
<gene>
    <name evidence="1" type="ORF">DHW03_10580</name>
</gene>
<name>A0A317EPZ2_9SPHI</name>
<reference evidence="1 2" key="1">
    <citation type="submission" date="2018-05" db="EMBL/GenBank/DDBJ databases">
        <title>Pedobacter paludis sp. nov., isolated from wetland soil.</title>
        <authorList>
            <person name="Zhang Y."/>
            <person name="Wang G."/>
        </authorList>
    </citation>
    <scope>NUCLEOTIDE SEQUENCE [LARGE SCALE GENOMIC DNA]</scope>
    <source>
        <strain evidence="1 2">KCTC22721</strain>
    </source>
</reference>
<accession>A0A317EPZ2</accession>
<dbReference type="GO" id="GO:0003677">
    <property type="term" value="F:DNA binding"/>
    <property type="evidence" value="ECO:0007669"/>
    <property type="project" value="InterPro"/>
</dbReference>
<sequence>MSTQNEDLVANWIKENGNPAIEKLTQINQETAEEVTSLLKQKGLDADRLALLVDIQIAEVTQWLNGKHNFSQQKLDQILATINSKIK</sequence>
<protein>
    <recommendedName>
        <fullName evidence="3">XRE family transcriptional regulator</fullName>
    </recommendedName>
</protein>
<dbReference type="InterPro" id="IPR010982">
    <property type="entry name" value="Lambda_DNA-bd_dom_sf"/>
</dbReference>
<dbReference type="InterPro" id="IPR001387">
    <property type="entry name" value="Cro/C1-type_HTH"/>
</dbReference>
<dbReference type="Gene3D" id="1.10.260.40">
    <property type="entry name" value="lambda repressor-like DNA-binding domains"/>
    <property type="match status" value="1"/>
</dbReference>
<dbReference type="CDD" id="cd00093">
    <property type="entry name" value="HTH_XRE"/>
    <property type="match status" value="1"/>
</dbReference>
<evidence type="ECO:0000313" key="2">
    <source>
        <dbReference type="Proteomes" id="UP000245379"/>
    </source>
</evidence>
<keyword evidence="2" id="KW-1185">Reference proteome</keyword>
<evidence type="ECO:0008006" key="3">
    <source>
        <dbReference type="Google" id="ProtNLM"/>
    </source>
</evidence>
<proteinExistence type="predicted"/>
<dbReference type="AlphaFoldDB" id="A0A317EPZ2"/>
<dbReference type="OrthoDB" id="770730at2"/>
<organism evidence="1 2">
    <name type="scientific">Pedobacter yonginense</name>
    <dbReference type="NCBI Taxonomy" id="651869"/>
    <lineage>
        <taxon>Bacteria</taxon>
        <taxon>Pseudomonadati</taxon>
        <taxon>Bacteroidota</taxon>
        <taxon>Sphingobacteriia</taxon>
        <taxon>Sphingobacteriales</taxon>
        <taxon>Sphingobacteriaceae</taxon>
        <taxon>Pedobacter</taxon>
    </lineage>
</organism>